<evidence type="ECO:0000256" key="10">
    <source>
        <dbReference type="ARBA" id="ARBA00023157"/>
    </source>
</evidence>
<feature type="signal peptide" evidence="14">
    <location>
        <begin position="1"/>
        <end position="19"/>
    </location>
</feature>
<keyword evidence="7" id="KW-0130">Cell adhesion</keyword>
<accession>A0A6J2UV60</accession>
<proteinExistence type="inferred from homology"/>
<comment type="subcellular location">
    <subcellularLocation>
        <location evidence="1">Membrane</location>
        <topology evidence="1">Single-pass type I membrane protein</topology>
    </subcellularLocation>
</comment>
<dbReference type="PANTHER" id="PTHR24368:SF62">
    <property type="entry name" value="AMPHOTERIN-INDUCED PROTEIN 3"/>
    <property type="match status" value="1"/>
</dbReference>
<keyword evidence="3" id="KW-0433">Leucine-rich repeat</keyword>
<dbReference type="RefSeq" id="XP_030623603.1">
    <property type="nucleotide sequence ID" value="XM_030767743.1"/>
</dbReference>
<dbReference type="PRINTS" id="PR00019">
    <property type="entry name" value="LEURICHRPT"/>
</dbReference>
<evidence type="ECO:0000256" key="9">
    <source>
        <dbReference type="ARBA" id="ARBA00023136"/>
    </source>
</evidence>
<dbReference type="AlphaFoldDB" id="A0A6J2UV60"/>
<keyword evidence="16" id="KW-1185">Reference proteome</keyword>
<dbReference type="Gene3D" id="2.60.40.10">
    <property type="entry name" value="Immunoglobulins"/>
    <property type="match status" value="1"/>
</dbReference>
<dbReference type="InterPro" id="IPR003591">
    <property type="entry name" value="Leu-rich_rpt_typical-subtyp"/>
</dbReference>
<dbReference type="SMART" id="SM00409">
    <property type="entry name" value="IG"/>
    <property type="match status" value="1"/>
</dbReference>
<dbReference type="PROSITE" id="PS50835">
    <property type="entry name" value="IG_LIKE"/>
    <property type="match status" value="1"/>
</dbReference>
<keyword evidence="8 13" id="KW-1133">Transmembrane helix</keyword>
<evidence type="ECO:0000256" key="8">
    <source>
        <dbReference type="ARBA" id="ARBA00022989"/>
    </source>
</evidence>
<dbReference type="PROSITE" id="PS51450">
    <property type="entry name" value="LRR"/>
    <property type="match status" value="1"/>
</dbReference>
<dbReference type="InterPro" id="IPR031283">
    <property type="entry name" value="AMIGO"/>
</dbReference>
<feature type="chain" id="PRO_5026842079" evidence="14">
    <location>
        <begin position="20"/>
        <end position="484"/>
    </location>
</feature>
<evidence type="ECO:0000256" key="7">
    <source>
        <dbReference type="ARBA" id="ARBA00022889"/>
    </source>
</evidence>
<dbReference type="SUPFAM" id="SSF52058">
    <property type="entry name" value="L domain-like"/>
    <property type="match status" value="1"/>
</dbReference>
<keyword evidence="6" id="KW-0677">Repeat</keyword>
<evidence type="ECO:0000256" key="6">
    <source>
        <dbReference type="ARBA" id="ARBA00022737"/>
    </source>
</evidence>
<dbReference type="SMART" id="SM00408">
    <property type="entry name" value="IGc2"/>
    <property type="match status" value="1"/>
</dbReference>
<dbReference type="GO" id="GO:0007420">
    <property type="term" value="P:brain development"/>
    <property type="evidence" value="ECO:0007669"/>
    <property type="project" value="TreeGrafter"/>
</dbReference>
<dbReference type="GeneID" id="115806883"/>
<evidence type="ECO:0000256" key="11">
    <source>
        <dbReference type="ARBA" id="ARBA00023180"/>
    </source>
</evidence>
<protein>
    <submittedName>
        <fullName evidence="17">Amphoterin-induced protein 3</fullName>
    </submittedName>
</protein>
<evidence type="ECO:0000256" key="3">
    <source>
        <dbReference type="ARBA" id="ARBA00022614"/>
    </source>
</evidence>
<dbReference type="PANTHER" id="PTHR24368">
    <property type="entry name" value="AMPHOTERIN-INDUCED PROTEIN"/>
    <property type="match status" value="1"/>
</dbReference>
<dbReference type="OrthoDB" id="1394818at2759"/>
<dbReference type="Pfam" id="PF13855">
    <property type="entry name" value="LRR_8"/>
    <property type="match status" value="1"/>
</dbReference>
<dbReference type="GO" id="GO:0007155">
    <property type="term" value="P:cell adhesion"/>
    <property type="evidence" value="ECO:0007669"/>
    <property type="project" value="UniProtKB-KW"/>
</dbReference>
<evidence type="ECO:0000313" key="16">
    <source>
        <dbReference type="Proteomes" id="UP000504632"/>
    </source>
</evidence>
<keyword evidence="10" id="KW-1015">Disulfide bond</keyword>
<dbReference type="Gene3D" id="3.80.10.10">
    <property type="entry name" value="Ribonuclease Inhibitor"/>
    <property type="match status" value="1"/>
</dbReference>
<keyword evidence="12" id="KW-0393">Immunoglobulin domain</keyword>
<name>A0A6J2UV60_CHACN</name>
<keyword evidence="5 14" id="KW-0732">Signal</keyword>
<evidence type="ECO:0000256" key="4">
    <source>
        <dbReference type="ARBA" id="ARBA00022692"/>
    </source>
</evidence>
<dbReference type="InterPro" id="IPR003599">
    <property type="entry name" value="Ig_sub"/>
</dbReference>
<dbReference type="SMART" id="SM00369">
    <property type="entry name" value="LRR_TYP"/>
    <property type="match status" value="5"/>
</dbReference>
<dbReference type="InterPro" id="IPR001611">
    <property type="entry name" value="Leu-rich_rpt"/>
</dbReference>
<evidence type="ECO:0000313" key="17">
    <source>
        <dbReference type="RefSeq" id="XP_030623603.1"/>
    </source>
</evidence>
<evidence type="ECO:0000256" key="5">
    <source>
        <dbReference type="ARBA" id="ARBA00022729"/>
    </source>
</evidence>
<evidence type="ECO:0000256" key="14">
    <source>
        <dbReference type="SAM" id="SignalP"/>
    </source>
</evidence>
<gene>
    <name evidence="17" type="primary">LOC115806883</name>
</gene>
<reference evidence="17" key="1">
    <citation type="submission" date="2025-08" db="UniProtKB">
        <authorList>
            <consortium name="RefSeq"/>
        </authorList>
    </citation>
    <scope>IDENTIFICATION</scope>
</reference>
<dbReference type="Proteomes" id="UP000504632">
    <property type="component" value="Chromosome 3"/>
</dbReference>
<dbReference type="InterPro" id="IPR032675">
    <property type="entry name" value="LRR_dom_sf"/>
</dbReference>
<dbReference type="InterPro" id="IPR036179">
    <property type="entry name" value="Ig-like_dom_sf"/>
</dbReference>
<dbReference type="InterPro" id="IPR007110">
    <property type="entry name" value="Ig-like_dom"/>
</dbReference>
<feature type="domain" description="Ig-like" evidence="15">
    <location>
        <begin position="254"/>
        <end position="356"/>
    </location>
</feature>
<dbReference type="InterPro" id="IPR003598">
    <property type="entry name" value="Ig_sub2"/>
</dbReference>
<feature type="transmembrane region" description="Helical" evidence="13">
    <location>
        <begin position="372"/>
        <end position="392"/>
    </location>
</feature>
<keyword evidence="9 13" id="KW-0472">Membrane</keyword>
<dbReference type="GO" id="GO:0016020">
    <property type="term" value="C:membrane"/>
    <property type="evidence" value="ECO:0007669"/>
    <property type="project" value="UniProtKB-SubCell"/>
</dbReference>
<keyword evidence="11" id="KW-0325">Glycoprotein</keyword>
<evidence type="ECO:0000256" key="12">
    <source>
        <dbReference type="ARBA" id="ARBA00023319"/>
    </source>
</evidence>
<dbReference type="InParanoid" id="A0A6J2UV60"/>
<dbReference type="SUPFAM" id="SSF48726">
    <property type="entry name" value="Immunoglobulin"/>
    <property type="match status" value="1"/>
</dbReference>
<sequence>MTSVLCLLLISVLLQFSEGNCPHGCLCTSDILSCGFLGMDRFPSPLPITTSTLDLSHNRLSWLASGSFYGLPRLNTLRLSHNHISLLSPGVFHNISNLQHLDLSSNRLQVIGRYHFQDLPGLEELLLYNNRIVRVESNTFMGLSNLRKVYLSLNQITDFPFFSVRKHTHPNLITLDLSSNRMYRLPVDDIVVLPMSVQRGLFLHNNSLVCDCSVYRMFWHWEQKGYDSVRQFKEDYSCLVDGEPRAAVKFLRHPHFFENCTIANMISLISPKANMAVYEGELVRLDCTGTHNSEDVSYFWNTPHQENISQMIQNGTLRLNQDGSLEILSVQPEDSGVYQCTALDNLKMVNESREVNLTVVSQRMLDAPFNTGYTTLLACVVTLILVLVYLYLTPCRCGCCKPPLSSPAISGVSEDHCTLSSIFGAPPAVDRLRSKSSTDRHVVFLEPLVEEKNGHLRATFAMEQPTLRWDMENLTRIVEHDETV</sequence>
<keyword evidence="4 13" id="KW-0812">Transmembrane</keyword>
<evidence type="ECO:0000256" key="13">
    <source>
        <dbReference type="SAM" id="Phobius"/>
    </source>
</evidence>
<evidence type="ECO:0000259" key="15">
    <source>
        <dbReference type="PROSITE" id="PS50835"/>
    </source>
</evidence>
<evidence type="ECO:0000256" key="1">
    <source>
        <dbReference type="ARBA" id="ARBA00004479"/>
    </source>
</evidence>
<evidence type="ECO:0000256" key="2">
    <source>
        <dbReference type="ARBA" id="ARBA00005670"/>
    </source>
</evidence>
<dbReference type="Pfam" id="PF13927">
    <property type="entry name" value="Ig_3"/>
    <property type="match status" value="1"/>
</dbReference>
<comment type="similarity">
    <text evidence="2">Belongs to the immunoglobulin superfamily. AMIGO family.</text>
</comment>
<organism evidence="16 17">
    <name type="scientific">Chanos chanos</name>
    <name type="common">Milkfish</name>
    <name type="synonym">Mugil chanos</name>
    <dbReference type="NCBI Taxonomy" id="29144"/>
    <lineage>
        <taxon>Eukaryota</taxon>
        <taxon>Metazoa</taxon>
        <taxon>Chordata</taxon>
        <taxon>Craniata</taxon>
        <taxon>Vertebrata</taxon>
        <taxon>Euteleostomi</taxon>
        <taxon>Actinopterygii</taxon>
        <taxon>Neopterygii</taxon>
        <taxon>Teleostei</taxon>
        <taxon>Ostariophysi</taxon>
        <taxon>Gonorynchiformes</taxon>
        <taxon>Chanidae</taxon>
        <taxon>Chanos</taxon>
    </lineage>
</organism>
<dbReference type="InterPro" id="IPR013783">
    <property type="entry name" value="Ig-like_fold"/>
</dbReference>